<dbReference type="RefSeq" id="WP_217676707.1">
    <property type="nucleotide sequence ID" value="NZ_JAHRVA010000001.1"/>
</dbReference>
<protein>
    <submittedName>
        <fullName evidence="2">NAD-dependent epimerase/dehydratase family protein</fullName>
    </submittedName>
</protein>
<organism evidence="2 3">
    <name type="scientific">Falsochrobactrum tianjinense</name>
    <dbReference type="NCBI Taxonomy" id="2706015"/>
    <lineage>
        <taxon>Bacteria</taxon>
        <taxon>Pseudomonadati</taxon>
        <taxon>Pseudomonadota</taxon>
        <taxon>Alphaproteobacteria</taxon>
        <taxon>Hyphomicrobiales</taxon>
        <taxon>Brucellaceae</taxon>
        <taxon>Falsochrobactrum</taxon>
    </lineage>
</organism>
<evidence type="ECO:0000313" key="2">
    <source>
        <dbReference type="EMBL" id="MBV2142742.1"/>
    </source>
</evidence>
<sequence length="298" mass="31633">MKIAVTGAGGFIGGALSRHLQSEGHVILPLSRADLSEPDFSNAQTVIHCAALAHRTGAARPQADEFDAVNHRLTVELAQKARQAGVRRFIFVSTIYTVAGNPSPLTPGMKLAPRDDYGSAKARAETALLAMGGIEIVIARPVLVYGPGARANLKALVKLCDTPLPLPFGCANNRRSLVSLENVVRALTFLVDAPAQTVAGKVFHLAEPQPRSTRELVIKTRATLGRPSRLVPVPAVFMKLLLAVLGKKALFDQLYGDLIADTSSLTGAGFIYLPGDPQLAAMVTDVKPCSINTTSEQI</sequence>
<evidence type="ECO:0000313" key="3">
    <source>
        <dbReference type="Proteomes" id="UP000752297"/>
    </source>
</evidence>
<name>A0A949PLE6_9HYPH</name>
<dbReference type="InterPro" id="IPR050177">
    <property type="entry name" value="Lipid_A_modif_metabolic_enz"/>
</dbReference>
<reference evidence="2 3" key="1">
    <citation type="submission" date="2021-06" db="EMBL/GenBank/DDBJ databases">
        <title>Falsochrobactrum tianjin sp.nov., a new petroleum-degrading bacteria isolated from oily soils.</title>
        <authorList>
            <person name="Chen G."/>
            <person name="Chen H."/>
            <person name="Tian J."/>
            <person name="Qing J."/>
            <person name="Zhong L."/>
            <person name="Ma W."/>
            <person name="Song Y."/>
            <person name="Cui X."/>
            <person name="Yan B."/>
        </authorList>
    </citation>
    <scope>NUCLEOTIDE SEQUENCE [LARGE SCALE GENOMIC DNA]</scope>
    <source>
        <strain evidence="2 3">TDYN1</strain>
    </source>
</reference>
<keyword evidence="3" id="KW-1185">Reference proteome</keyword>
<dbReference type="EMBL" id="JAHRVA010000001">
    <property type="protein sequence ID" value="MBV2142742.1"/>
    <property type="molecule type" value="Genomic_DNA"/>
</dbReference>
<feature type="domain" description="NAD-dependent epimerase/dehydratase" evidence="1">
    <location>
        <begin position="3"/>
        <end position="205"/>
    </location>
</feature>
<dbReference type="PANTHER" id="PTHR43245">
    <property type="entry name" value="BIFUNCTIONAL POLYMYXIN RESISTANCE PROTEIN ARNA"/>
    <property type="match status" value="1"/>
</dbReference>
<proteinExistence type="predicted"/>
<dbReference type="Pfam" id="PF01370">
    <property type="entry name" value="Epimerase"/>
    <property type="match status" value="1"/>
</dbReference>
<evidence type="ECO:0000259" key="1">
    <source>
        <dbReference type="Pfam" id="PF01370"/>
    </source>
</evidence>
<dbReference type="AlphaFoldDB" id="A0A949PLE6"/>
<dbReference type="Proteomes" id="UP000752297">
    <property type="component" value="Unassembled WGS sequence"/>
</dbReference>
<comment type="caution">
    <text evidence="2">The sequence shown here is derived from an EMBL/GenBank/DDBJ whole genome shotgun (WGS) entry which is preliminary data.</text>
</comment>
<dbReference type="InterPro" id="IPR001509">
    <property type="entry name" value="Epimerase_deHydtase"/>
</dbReference>
<dbReference type="PANTHER" id="PTHR43245:SF58">
    <property type="entry name" value="BLL5923 PROTEIN"/>
    <property type="match status" value="1"/>
</dbReference>
<gene>
    <name evidence="2" type="ORF">KUG47_04405</name>
</gene>
<accession>A0A949PLE6</accession>